<evidence type="ECO:0000313" key="3">
    <source>
        <dbReference type="Proteomes" id="UP000058613"/>
    </source>
</evidence>
<dbReference type="Proteomes" id="UP000058613">
    <property type="component" value="Chromosome"/>
</dbReference>
<dbReference type="EMBL" id="NCQP01000002">
    <property type="protein sequence ID" value="OWJ55117.1"/>
    <property type="molecule type" value="Genomic_DNA"/>
</dbReference>
<sequence length="276" mass="30697">MVITTPPSIFDAAVLARTLYTALGTEGWKLTIIGMGRRLPLKLISEARLPVSVALSNVSMELEAEPPGPVYIVDNRGEPAWNLEPPRTIIIDYGGTFAASFHDAKRVRGLGAPSLTYEAITVLYEFFVRRKSWSPDYSSAFSRDIRSGVYLARKVLEAIQVFDNYIVLEPSVIAFTLRKVYLNKGLLVDPDTFKLEVNVVDGAVEEHITLKTYSIRGLRSIGNIEVKFNGEVLEIHDQEGMAYRIVIDAYRRIACCASGLCVGTEEDDVNIPRLEP</sequence>
<reference evidence="1 3" key="1">
    <citation type="submission" date="2015-10" db="EMBL/GenBank/DDBJ databases">
        <title>Complete genome sequence of hyperthermophilic archaeon Pyrodictium delaneyi Su06.</title>
        <authorList>
            <person name="Jung J.-H."/>
            <person name="Lin J."/>
            <person name="Holden J.F."/>
            <person name="Park C.-S."/>
        </authorList>
    </citation>
    <scope>NUCLEOTIDE SEQUENCE [LARGE SCALE GENOMIC DNA]</scope>
    <source>
        <strain evidence="1 3">Su06</strain>
    </source>
</reference>
<dbReference type="Proteomes" id="UP000196694">
    <property type="component" value="Unassembled WGS sequence"/>
</dbReference>
<organism evidence="1 3">
    <name type="scientific">Pyrodictium delaneyi</name>
    <dbReference type="NCBI Taxonomy" id="1273541"/>
    <lineage>
        <taxon>Archaea</taxon>
        <taxon>Thermoproteota</taxon>
        <taxon>Thermoprotei</taxon>
        <taxon>Desulfurococcales</taxon>
        <taxon>Pyrodictiaceae</taxon>
        <taxon>Pyrodictium</taxon>
    </lineage>
</organism>
<evidence type="ECO:0000313" key="1">
    <source>
        <dbReference type="EMBL" id="ALL01650.1"/>
    </source>
</evidence>
<name>A0A0P0N4W2_9CREN</name>
<gene>
    <name evidence="2" type="ORF">Pdsh_05385</name>
    <name evidence="1" type="ORF">Pyrde_1607</name>
</gene>
<dbReference type="EMBL" id="CP013011">
    <property type="protein sequence ID" value="ALL01650.1"/>
    <property type="molecule type" value="Genomic_DNA"/>
</dbReference>
<keyword evidence="4" id="KW-1185">Reference proteome</keyword>
<proteinExistence type="predicted"/>
<dbReference type="AlphaFoldDB" id="A0A0P0N4W2"/>
<evidence type="ECO:0000313" key="2">
    <source>
        <dbReference type="EMBL" id="OWJ55117.1"/>
    </source>
</evidence>
<reference evidence="2 4" key="2">
    <citation type="submission" date="2017-05" db="EMBL/GenBank/DDBJ databases">
        <title>The draft genome of the hyperthermophilic archaeon 'Pyrodictium delaneyi strain Hulk', an iron and nitrate reducer, reveals the capacity for sulfate reduction.</title>
        <authorList>
            <person name="Demey L.M."/>
            <person name="Miller C."/>
            <person name="Manzella M."/>
            <person name="Reguera G."/>
            <person name="Kashefi K."/>
        </authorList>
    </citation>
    <scope>NUCLEOTIDE SEQUENCE [LARGE SCALE GENOMIC DNA]</scope>
    <source>
        <strain evidence="2 4">Hulk</strain>
    </source>
</reference>
<accession>A0A0P0N4W2</accession>
<dbReference type="KEGG" id="pdl:Pyrde_1607"/>
<evidence type="ECO:0000313" key="4">
    <source>
        <dbReference type="Proteomes" id="UP000196694"/>
    </source>
</evidence>
<protein>
    <submittedName>
        <fullName evidence="1">Uncharacterized protein</fullName>
    </submittedName>
</protein>